<dbReference type="Pfam" id="PF13894">
    <property type="entry name" value="zf-C2H2_4"/>
    <property type="match status" value="1"/>
</dbReference>
<dbReference type="EnsemblMetazoa" id="XM_030981556">
    <property type="protein sequence ID" value="XP_030837416"/>
    <property type="gene ID" value="LOC115922542"/>
</dbReference>
<feature type="compositionally biased region" description="Polar residues" evidence="8">
    <location>
        <begin position="232"/>
        <end position="251"/>
    </location>
</feature>
<evidence type="ECO:0000256" key="3">
    <source>
        <dbReference type="ARBA" id="ARBA00022737"/>
    </source>
</evidence>
<dbReference type="Proteomes" id="UP000007110">
    <property type="component" value="Unassembled WGS sequence"/>
</dbReference>
<feature type="compositionally biased region" description="Polar residues" evidence="8">
    <location>
        <begin position="198"/>
        <end position="207"/>
    </location>
</feature>
<feature type="compositionally biased region" description="Polar residues" evidence="8">
    <location>
        <begin position="112"/>
        <end position="121"/>
    </location>
</feature>
<dbReference type="InterPro" id="IPR013087">
    <property type="entry name" value="Znf_C2H2_type"/>
</dbReference>
<keyword evidence="6" id="KW-0539">Nucleus</keyword>
<feature type="domain" description="C2H2-type" evidence="9">
    <location>
        <begin position="286"/>
        <end position="308"/>
    </location>
</feature>
<keyword evidence="4 7" id="KW-0863">Zinc-finger</keyword>
<dbReference type="SUPFAM" id="SSF57667">
    <property type="entry name" value="beta-beta-alpha zinc fingers"/>
    <property type="match status" value="1"/>
</dbReference>
<dbReference type="RefSeq" id="XP_030837416.1">
    <property type="nucleotide sequence ID" value="XM_030981556.1"/>
</dbReference>
<feature type="compositionally biased region" description="Basic and acidic residues" evidence="8">
    <location>
        <begin position="210"/>
        <end position="223"/>
    </location>
</feature>
<feature type="region of interest" description="Disordered" evidence="8">
    <location>
        <begin position="189"/>
        <end position="281"/>
    </location>
</feature>
<reference evidence="10" key="2">
    <citation type="submission" date="2021-01" db="UniProtKB">
        <authorList>
            <consortium name="EnsemblMetazoa"/>
        </authorList>
    </citation>
    <scope>IDENTIFICATION</scope>
</reference>
<dbReference type="GO" id="GO:0005634">
    <property type="term" value="C:nucleus"/>
    <property type="evidence" value="ECO:0007669"/>
    <property type="project" value="UniProtKB-SubCell"/>
</dbReference>
<keyword evidence="2" id="KW-0479">Metal-binding</keyword>
<dbReference type="AlphaFoldDB" id="A0A7M7NLJ5"/>
<evidence type="ECO:0000256" key="6">
    <source>
        <dbReference type="ARBA" id="ARBA00023242"/>
    </source>
</evidence>
<keyword evidence="5" id="KW-0862">Zinc</keyword>
<proteinExistence type="predicted"/>
<evidence type="ECO:0000256" key="1">
    <source>
        <dbReference type="ARBA" id="ARBA00004123"/>
    </source>
</evidence>
<comment type="subcellular location">
    <subcellularLocation>
        <location evidence="1">Nucleus</location>
    </subcellularLocation>
</comment>
<dbReference type="PROSITE" id="PS50157">
    <property type="entry name" value="ZINC_FINGER_C2H2_2"/>
    <property type="match status" value="2"/>
</dbReference>
<keyword evidence="11" id="KW-1185">Reference proteome</keyword>
<organism evidence="10 11">
    <name type="scientific">Strongylocentrotus purpuratus</name>
    <name type="common">Purple sea urchin</name>
    <dbReference type="NCBI Taxonomy" id="7668"/>
    <lineage>
        <taxon>Eukaryota</taxon>
        <taxon>Metazoa</taxon>
        <taxon>Echinodermata</taxon>
        <taxon>Eleutherozoa</taxon>
        <taxon>Echinozoa</taxon>
        <taxon>Echinoidea</taxon>
        <taxon>Euechinoidea</taxon>
        <taxon>Echinacea</taxon>
        <taxon>Camarodonta</taxon>
        <taxon>Echinidea</taxon>
        <taxon>Strongylocentrotidae</taxon>
        <taxon>Strongylocentrotus</taxon>
    </lineage>
</organism>
<evidence type="ECO:0000313" key="11">
    <source>
        <dbReference type="Proteomes" id="UP000007110"/>
    </source>
</evidence>
<evidence type="ECO:0000259" key="9">
    <source>
        <dbReference type="PROSITE" id="PS50157"/>
    </source>
</evidence>
<dbReference type="SMART" id="SM00355">
    <property type="entry name" value="ZnF_C2H2"/>
    <property type="match status" value="2"/>
</dbReference>
<evidence type="ECO:0000313" key="10">
    <source>
        <dbReference type="EnsemblMetazoa" id="XP_030837416"/>
    </source>
</evidence>
<protein>
    <recommendedName>
        <fullName evidence="9">C2H2-type domain-containing protein</fullName>
    </recommendedName>
</protein>
<dbReference type="PROSITE" id="PS00028">
    <property type="entry name" value="ZINC_FINGER_C2H2_1"/>
    <property type="match status" value="2"/>
</dbReference>
<evidence type="ECO:0000256" key="2">
    <source>
        <dbReference type="ARBA" id="ARBA00022723"/>
    </source>
</evidence>
<dbReference type="PANTHER" id="PTHR24376">
    <property type="entry name" value="ZINC FINGER PROTEIN"/>
    <property type="match status" value="1"/>
</dbReference>
<reference evidence="11" key="1">
    <citation type="submission" date="2015-02" db="EMBL/GenBank/DDBJ databases">
        <title>Genome sequencing for Strongylocentrotus purpuratus.</title>
        <authorList>
            <person name="Murali S."/>
            <person name="Liu Y."/>
            <person name="Vee V."/>
            <person name="English A."/>
            <person name="Wang M."/>
            <person name="Skinner E."/>
            <person name="Han Y."/>
            <person name="Muzny D.M."/>
            <person name="Worley K.C."/>
            <person name="Gibbs R.A."/>
        </authorList>
    </citation>
    <scope>NUCLEOTIDE SEQUENCE</scope>
</reference>
<dbReference type="FunFam" id="3.30.160.60:FF:000110">
    <property type="entry name" value="Zinc finger protein-like"/>
    <property type="match status" value="1"/>
</dbReference>
<evidence type="ECO:0000256" key="4">
    <source>
        <dbReference type="ARBA" id="ARBA00022771"/>
    </source>
</evidence>
<dbReference type="Pfam" id="PF00096">
    <property type="entry name" value="zf-C2H2"/>
    <property type="match status" value="1"/>
</dbReference>
<sequence>MAMPMSSDPAARKRVGSVVLLVEAAYKSTRGKEFQVWGRGEHKDQTECLQEVGSPLQKEIEHIDTKEEDHDLFSEGEETDSNISKTQEGRVHSSIQEDHGSSSRMDAERATSRQSSLANDSHQVYQYQMGEEKILTSEHNGSMYSVFEERTSMTEQREEIDDSWSLNETRPFIRTPDVSLSRSYSHHEDHVEEIDDGSSLNKTSASIRTPDVRLSRSYSHHEDQVEEIDDGSSLNETRPSIRTSDVSLSKSYSHHQDQVEENSDGWLPFDTNPSLQTPGRSGERPYSCHHCGKRFASKQAVNSHMQFHKPYHCPKCNKGYYAKEELAEHMDTHNSAHAPKIMYHCTYMDCDKEFPTHQEKLNFIALSATKVFSRGSLC</sequence>
<dbReference type="InParanoid" id="A0A7M7NLJ5"/>
<dbReference type="GO" id="GO:0008270">
    <property type="term" value="F:zinc ion binding"/>
    <property type="evidence" value="ECO:0007669"/>
    <property type="project" value="UniProtKB-KW"/>
</dbReference>
<keyword evidence="3" id="KW-0677">Repeat</keyword>
<evidence type="ECO:0000256" key="7">
    <source>
        <dbReference type="PROSITE-ProRule" id="PRU00042"/>
    </source>
</evidence>
<feature type="compositionally biased region" description="Basic and acidic residues" evidence="8">
    <location>
        <begin position="87"/>
        <end position="111"/>
    </location>
</feature>
<accession>A0A7M7NLJ5</accession>
<dbReference type="GeneID" id="115922542"/>
<dbReference type="InterPro" id="IPR036236">
    <property type="entry name" value="Znf_C2H2_sf"/>
</dbReference>
<evidence type="ECO:0000256" key="5">
    <source>
        <dbReference type="ARBA" id="ARBA00022833"/>
    </source>
</evidence>
<feature type="domain" description="C2H2-type" evidence="9">
    <location>
        <begin position="311"/>
        <end position="338"/>
    </location>
</feature>
<dbReference type="PANTHER" id="PTHR24376:SF235">
    <property type="entry name" value="C2H2-TYPE DOMAIN-CONTAINING PROTEIN"/>
    <property type="match status" value="1"/>
</dbReference>
<dbReference type="OrthoDB" id="654211at2759"/>
<feature type="region of interest" description="Disordered" evidence="8">
    <location>
        <begin position="68"/>
        <end position="121"/>
    </location>
</feature>
<dbReference type="Gene3D" id="3.30.160.60">
    <property type="entry name" value="Classic Zinc Finger"/>
    <property type="match status" value="2"/>
</dbReference>
<name>A0A7M7NLJ5_STRPU</name>
<dbReference type="KEGG" id="spu:115922542"/>
<evidence type="ECO:0000256" key="8">
    <source>
        <dbReference type="SAM" id="MobiDB-lite"/>
    </source>
</evidence>